<organism evidence="2 3">
    <name type="scientific">Chryseobacterium kimseyorum</name>
    <dbReference type="NCBI Taxonomy" id="2984028"/>
    <lineage>
        <taxon>Bacteria</taxon>
        <taxon>Pseudomonadati</taxon>
        <taxon>Bacteroidota</taxon>
        <taxon>Flavobacteriia</taxon>
        <taxon>Flavobacteriales</taxon>
        <taxon>Weeksellaceae</taxon>
        <taxon>Chryseobacterium group</taxon>
        <taxon>Chryseobacterium</taxon>
    </lineage>
</organism>
<gene>
    <name evidence="2" type="ORF">OMO38_17255</name>
</gene>
<keyword evidence="1" id="KW-1133">Transmembrane helix</keyword>
<dbReference type="EMBL" id="JAPDHW010000016">
    <property type="protein sequence ID" value="MCW3170279.1"/>
    <property type="molecule type" value="Genomic_DNA"/>
</dbReference>
<protein>
    <submittedName>
        <fullName evidence="2">Uncharacterized protein</fullName>
    </submittedName>
</protein>
<feature type="transmembrane region" description="Helical" evidence="1">
    <location>
        <begin position="6"/>
        <end position="25"/>
    </location>
</feature>
<sequence>MNKIMISIITVYLLYYAGNTIYDLYLKKDNSKKKDDTEEYSFKEFVDGNADEITEVSIDDVENINTPQSFNKKELFSDAGESLDENNDLEYWRNKFESEKDVDSFDERSQVNQQPEKTVKIAISDESDNFQEEVVVDQHASKYEFYQKQFYQFLNLAETSVQVLADRDGYKVYQSII</sequence>
<name>A0ABT3I2K1_9FLAO</name>
<evidence type="ECO:0000313" key="2">
    <source>
        <dbReference type="EMBL" id="MCW3170279.1"/>
    </source>
</evidence>
<keyword evidence="3" id="KW-1185">Reference proteome</keyword>
<reference evidence="2" key="1">
    <citation type="submission" date="2022-10" db="EMBL/GenBank/DDBJ databases">
        <title>Chryseobacterium babae sp. nov. isolated from the gut of the beetle Oryctes rhinoceros, and Chryseobacterium kimseyorum sp. nov., isolated from a stick insect rearing cage.</title>
        <authorList>
            <person name="Shelomi M."/>
            <person name="Han C.-J."/>
            <person name="Chen W.-M."/>
            <person name="Chen H.-K."/>
            <person name="Liaw S.-J."/>
            <person name="Muhle E."/>
            <person name="Clermont D."/>
        </authorList>
    </citation>
    <scope>NUCLEOTIDE SEQUENCE</scope>
    <source>
        <strain evidence="2">09-1422</strain>
    </source>
</reference>
<dbReference type="RefSeq" id="WP_264751433.1">
    <property type="nucleotide sequence ID" value="NZ_JAPDHW010000016.1"/>
</dbReference>
<accession>A0ABT3I2K1</accession>
<dbReference type="Proteomes" id="UP001163731">
    <property type="component" value="Unassembled WGS sequence"/>
</dbReference>
<keyword evidence="1" id="KW-0472">Membrane</keyword>
<comment type="caution">
    <text evidence="2">The sequence shown here is derived from an EMBL/GenBank/DDBJ whole genome shotgun (WGS) entry which is preliminary data.</text>
</comment>
<evidence type="ECO:0000256" key="1">
    <source>
        <dbReference type="SAM" id="Phobius"/>
    </source>
</evidence>
<evidence type="ECO:0000313" key="3">
    <source>
        <dbReference type="Proteomes" id="UP001163731"/>
    </source>
</evidence>
<proteinExistence type="predicted"/>
<keyword evidence="1" id="KW-0812">Transmembrane</keyword>